<name>A0A101NMP8_9ACTN</name>
<evidence type="ECO:0000256" key="3">
    <source>
        <dbReference type="ARBA" id="ARBA00022485"/>
    </source>
</evidence>
<dbReference type="HAMAP" id="MF_01479">
    <property type="entry name" value="WhiB"/>
    <property type="match status" value="1"/>
</dbReference>
<evidence type="ECO:0000256" key="9">
    <source>
        <dbReference type="ARBA" id="ARBA00023157"/>
    </source>
</evidence>
<evidence type="ECO:0000256" key="5">
    <source>
        <dbReference type="ARBA" id="ARBA00023004"/>
    </source>
</evidence>
<dbReference type="EMBL" id="LMWL01000028">
    <property type="protein sequence ID" value="KUM95761.1"/>
    <property type="molecule type" value="Genomic_DNA"/>
</dbReference>
<dbReference type="InterPro" id="IPR034768">
    <property type="entry name" value="4FE4S_WBL"/>
</dbReference>
<comment type="subcellular location">
    <subcellularLocation>
        <location evidence="1 11">Cytoplasm</location>
    </subcellularLocation>
</comment>
<keyword evidence="9 11" id="KW-1015">Disulfide bond</keyword>
<accession>A0A101NMP8</accession>
<dbReference type="PROSITE" id="PS51674">
    <property type="entry name" value="4FE4S_WBL"/>
    <property type="match status" value="1"/>
</dbReference>
<dbReference type="Pfam" id="PF02467">
    <property type="entry name" value="Whib"/>
    <property type="match status" value="1"/>
</dbReference>
<dbReference type="GO" id="GO:0035731">
    <property type="term" value="F:dinitrosyl-iron complex binding"/>
    <property type="evidence" value="ECO:0007669"/>
    <property type="project" value="UniProtKB-UniRule"/>
</dbReference>
<keyword evidence="3 11" id="KW-0004">4Fe-4S</keyword>
<dbReference type="GO" id="GO:0045892">
    <property type="term" value="P:negative regulation of DNA-templated transcription"/>
    <property type="evidence" value="ECO:0007669"/>
    <property type="project" value="TreeGrafter"/>
</dbReference>
<dbReference type="GO" id="GO:0005737">
    <property type="term" value="C:cytoplasm"/>
    <property type="evidence" value="ECO:0007669"/>
    <property type="project" value="UniProtKB-SubCell"/>
</dbReference>
<dbReference type="Proteomes" id="UP000054241">
    <property type="component" value="Unassembled WGS sequence"/>
</dbReference>
<dbReference type="GO" id="GO:0003677">
    <property type="term" value="F:DNA binding"/>
    <property type="evidence" value="ECO:0007669"/>
    <property type="project" value="UniProtKB-UniRule"/>
</dbReference>
<dbReference type="OrthoDB" id="8104048at2"/>
<comment type="caution">
    <text evidence="13">The sequence shown here is derived from an EMBL/GenBank/DDBJ whole genome shotgun (WGS) entry which is preliminary data.</text>
</comment>
<keyword evidence="10 11" id="KW-0804">Transcription</keyword>
<proteinExistence type="inferred from homology"/>
<feature type="domain" description="4Fe-4S Wbl-type" evidence="12">
    <location>
        <begin position="9"/>
        <end position="71"/>
    </location>
</feature>
<dbReference type="PANTHER" id="PTHR38839">
    <property type="entry name" value="TRANSCRIPTIONAL REGULATOR WHID-RELATED"/>
    <property type="match status" value="1"/>
</dbReference>
<feature type="binding site" evidence="11">
    <location>
        <position position="41"/>
    </location>
    <ligand>
        <name>[4Fe-4S] cluster</name>
        <dbReference type="ChEBI" id="CHEBI:49883"/>
    </ligand>
</feature>
<comment type="PTM">
    <text evidence="11">Upon Fe-S cluster removal intramolecular disulfide bonds are formed.</text>
</comment>
<evidence type="ECO:0000256" key="8">
    <source>
        <dbReference type="ARBA" id="ARBA00023125"/>
    </source>
</evidence>
<evidence type="ECO:0000259" key="12">
    <source>
        <dbReference type="PROSITE" id="PS51674"/>
    </source>
</evidence>
<keyword evidence="5 11" id="KW-0408">Iron</keyword>
<keyword evidence="14" id="KW-1185">Reference proteome</keyword>
<keyword evidence="11" id="KW-0963">Cytoplasm</keyword>
<dbReference type="GO" id="GO:0046872">
    <property type="term" value="F:metal ion binding"/>
    <property type="evidence" value="ECO:0007669"/>
    <property type="project" value="UniProtKB-KW"/>
</dbReference>
<organism evidence="13 14">
    <name type="scientific">Streptomyces cellostaticus</name>
    <dbReference type="NCBI Taxonomy" id="67285"/>
    <lineage>
        <taxon>Bacteria</taxon>
        <taxon>Bacillati</taxon>
        <taxon>Actinomycetota</taxon>
        <taxon>Actinomycetes</taxon>
        <taxon>Kitasatosporales</taxon>
        <taxon>Streptomycetaceae</taxon>
        <taxon>Streptomyces</taxon>
    </lineage>
</organism>
<comment type="similarity">
    <text evidence="2 11">Belongs to the WhiB family.</text>
</comment>
<dbReference type="GO" id="GO:0047134">
    <property type="term" value="F:protein-disulfide reductase [NAD(P)H] activity"/>
    <property type="evidence" value="ECO:0007669"/>
    <property type="project" value="TreeGrafter"/>
</dbReference>
<dbReference type="InterPro" id="IPR003482">
    <property type="entry name" value="Whib"/>
</dbReference>
<reference evidence="13 14" key="1">
    <citation type="submission" date="2015-10" db="EMBL/GenBank/DDBJ databases">
        <title>Draft genome sequence of Streptomyces cellostaticus DSM 40189, type strain for the species Streptomyces cellostaticus.</title>
        <authorList>
            <person name="Ruckert C."/>
            <person name="Winkler A."/>
            <person name="Kalinowski J."/>
            <person name="Kampfer P."/>
            <person name="Glaeser S."/>
        </authorList>
    </citation>
    <scope>NUCLEOTIDE SEQUENCE [LARGE SCALE GENOMIC DNA]</scope>
    <source>
        <strain evidence="13 14">DSM 40189</strain>
    </source>
</reference>
<dbReference type="PANTHER" id="PTHR38839:SF6">
    <property type="entry name" value="TRANSCRIPTIONAL REGULATOR WHIB1"/>
    <property type="match status" value="1"/>
</dbReference>
<evidence type="ECO:0000313" key="14">
    <source>
        <dbReference type="Proteomes" id="UP000054241"/>
    </source>
</evidence>
<sequence length="82" mass="9283">MGNWRDQAACRHTDPDLFFPIGTTGPATVQTQRAKDVCACCRVREQCLEWALGTGQPVGIWGGTTETERRVLRRRPGVRQRR</sequence>
<dbReference type="AlphaFoldDB" id="A0A101NMP8"/>
<keyword evidence="4 11" id="KW-0479">Metal-binding</keyword>
<dbReference type="RefSeq" id="WP_066998242.1">
    <property type="nucleotide sequence ID" value="NZ_BNDU01000006.1"/>
</dbReference>
<evidence type="ECO:0000256" key="1">
    <source>
        <dbReference type="ARBA" id="ARBA00004496"/>
    </source>
</evidence>
<comment type="PTM">
    <text evidence="11">The Fe-S cluster can be nitrosylated by nitric oxide (NO).</text>
</comment>
<comment type="cofactor">
    <cofactor evidence="11">
        <name>[4Fe-4S] cluster</name>
        <dbReference type="ChEBI" id="CHEBI:49883"/>
    </cofactor>
    <text evidence="11">Binds 1 [4Fe-4S] cluster per subunit. Following nitrosylation of the [4Fe-4S] cluster binds 1 [4Fe-8(NO)] cluster per subunit.</text>
</comment>
<keyword evidence="8 11" id="KW-0238">DNA-binding</keyword>
<dbReference type="STRING" id="67285.AQI88_15135"/>
<feature type="binding site" evidence="11">
    <location>
        <position position="47"/>
    </location>
    <ligand>
        <name>[4Fe-4S] cluster</name>
        <dbReference type="ChEBI" id="CHEBI:49883"/>
    </ligand>
</feature>
<evidence type="ECO:0000256" key="11">
    <source>
        <dbReference type="HAMAP-Rule" id="MF_01479"/>
    </source>
</evidence>
<keyword evidence="6 11" id="KW-0411">Iron-sulfur</keyword>
<evidence type="ECO:0000256" key="4">
    <source>
        <dbReference type="ARBA" id="ARBA00022723"/>
    </source>
</evidence>
<keyword evidence="7 11" id="KW-0805">Transcription regulation</keyword>
<gene>
    <name evidence="11" type="primary">whiB</name>
    <name evidence="13" type="ORF">AQI88_15135</name>
</gene>
<evidence type="ECO:0000256" key="6">
    <source>
        <dbReference type="ARBA" id="ARBA00023014"/>
    </source>
</evidence>
<evidence type="ECO:0000256" key="2">
    <source>
        <dbReference type="ARBA" id="ARBA00006597"/>
    </source>
</evidence>
<evidence type="ECO:0000256" key="10">
    <source>
        <dbReference type="ARBA" id="ARBA00023163"/>
    </source>
</evidence>
<protein>
    <recommendedName>
        <fullName evidence="11">Transcriptional regulator WhiB</fullName>
    </recommendedName>
</protein>
<feature type="binding site" evidence="11">
    <location>
        <position position="10"/>
    </location>
    <ligand>
        <name>[4Fe-4S] cluster</name>
        <dbReference type="ChEBI" id="CHEBI:49883"/>
    </ligand>
</feature>
<dbReference type="GO" id="GO:0051539">
    <property type="term" value="F:4 iron, 4 sulfur cluster binding"/>
    <property type="evidence" value="ECO:0007669"/>
    <property type="project" value="UniProtKB-UniRule"/>
</dbReference>
<comment type="function">
    <text evidence="11">Acts as a transcriptional regulator. Probably redox-responsive. The apo- but not holo-form probably binds DNA.</text>
</comment>
<evidence type="ECO:0000313" key="13">
    <source>
        <dbReference type="EMBL" id="KUM95761.1"/>
    </source>
</evidence>
<dbReference type="GO" id="GO:0045454">
    <property type="term" value="P:cell redox homeostasis"/>
    <property type="evidence" value="ECO:0007669"/>
    <property type="project" value="TreeGrafter"/>
</dbReference>
<feature type="binding site" evidence="11">
    <location>
        <position position="38"/>
    </location>
    <ligand>
        <name>[4Fe-4S] cluster</name>
        <dbReference type="ChEBI" id="CHEBI:49883"/>
    </ligand>
</feature>
<evidence type="ECO:0000256" key="7">
    <source>
        <dbReference type="ARBA" id="ARBA00023015"/>
    </source>
</evidence>